<feature type="compositionally biased region" description="Low complexity" evidence="2">
    <location>
        <begin position="65"/>
        <end position="88"/>
    </location>
</feature>
<keyword evidence="4" id="KW-1185">Reference proteome</keyword>
<accession>A0AAE0F2X2</accession>
<organism evidence="3 4">
    <name type="scientific">Cymbomonas tetramitiformis</name>
    <dbReference type="NCBI Taxonomy" id="36881"/>
    <lineage>
        <taxon>Eukaryota</taxon>
        <taxon>Viridiplantae</taxon>
        <taxon>Chlorophyta</taxon>
        <taxon>Pyramimonadophyceae</taxon>
        <taxon>Pyramimonadales</taxon>
        <taxon>Pyramimonadaceae</taxon>
        <taxon>Cymbomonas</taxon>
    </lineage>
</organism>
<sequence length="443" mass="47192">MPTLPTPPSHGQLHPSTPFPTTPHHLPHPLPAPCSRHPPPLPLIQPRNTTHFWQPINRHPPPTTPHYATAASGSSATAATSPSAPESVASSPYLHFELAEEDPAVLEWLEETERTWAEDLADITALETAEREHTNRKRMLLEGLVHLLFLGLLPLEGGSLATLRAVHPALRQVATPLIRSLCSIESTDPGRALSFPSTTSLELCSCDLAELDMMELSGLRHLTHLDILGCSDLVGGGLPALALFQHLAFLGLRGQNLHAATPPIGWTSASSLLALDLGQTDVADACANAILRGHPRLVSLDLSSCPRLTGGGLLDGVWPPALSTLSLRDCPLLRDACIVEVTRLRGICSLDIGMCEEVTDEGALAISGMRSLVRLNVEGCFRIRAPGVCFFARLPTLEVLDISRGRREPDDALAPLAAFPSLVHLHGGGSSGVSDGLSALSTL</sequence>
<evidence type="ECO:0000313" key="4">
    <source>
        <dbReference type="Proteomes" id="UP001190700"/>
    </source>
</evidence>
<gene>
    <name evidence="3" type="ORF">CYMTET_40805</name>
</gene>
<evidence type="ECO:0000256" key="1">
    <source>
        <dbReference type="ARBA" id="ARBA00004430"/>
    </source>
</evidence>
<feature type="region of interest" description="Disordered" evidence="2">
    <location>
        <begin position="1"/>
        <end position="88"/>
    </location>
</feature>
<evidence type="ECO:0000256" key="2">
    <source>
        <dbReference type="SAM" id="MobiDB-lite"/>
    </source>
</evidence>
<dbReference type="AlphaFoldDB" id="A0AAE0F2X2"/>
<proteinExistence type="predicted"/>
<dbReference type="GO" id="GO:0005930">
    <property type="term" value="C:axoneme"/>
    <property type="evidence" value="ECO:0007669"/>
    <property type="project" value="UniProtKB-SubCell"/>
</dbReference>
<dbReference type="InterPro" id="IPR001611">
    <property type="entry name" value="Leu-rich_rpt"/>
</dbReference>
<dbReference type="InterPro" id="IPR032675">
    <property type="entry name" value="LRR_dom_sf"/>
</dbReference>
<dbReference type="EMBL" id="LGRX02027133">
    <property type="protein sequence ID" value="KAK3249788.1"/>
    <property type="molecule type" value="Genomic_DNA"/>
</dbReference>
<dbReference type="Gene3D" id="3.80.10.10">
    <property type="entry name" value="Ribonuclease Inhibitor"/>
    <property type="match status" value="2"/>
</dbReference>
<protein>
    <submittedName>
        <fullName evidence="3">Uncharacterized protein</fullName>
    </submittedName>
</protein>
<dbReference type="Pfam" id="PF13516">
    <property type="entry name" value="LRR_6"/>
    <property type="match status" value="1"/>
</dbReference>
<comment type="caution">
    <text evidence="3">The sequence shown here is derived from an EMBL/GenBank/DDBJ whole genome shotgun (WGS) entry which is preliminary data.</text>
</comment>
<dbReference type="PANTHER" id="PTHR12904:SF23">
    <property type="entry name" value="PROTEIN ZER-1 HOMOLOG"/>
    <property type="match status" value="1"/>
</dbReference>
<comment type="subcellular location">
    <subcellularLocation>
        <location evidence="1">Cytoplasm</location>
        <location evidence="1">Cytoskeleton</location>
        <location evidence="1">Cilium axoneme</location>
    </subcellularLocation>
</comment>
<name>A0AAE0F2X2_9CHLO</name>
<feature type="compositionally biased region" description="Pro residues" evidence="2">
    <location>
        <begin position="28"/>
        <end position="43"/>
    </location>
</feature>
<evidence type="ECO:0000313" key="3">
    <source>
        <dbReference type="EMBL" id="KAK3249788.1"/>
    </source>
</evidence>
<dbReference type="InterPro" id="IPR051341">
    <property type="entry name" value="Zyg-11_UBL_adapter"/>
</dbReference>
<dbReference type="SUPFAM" id="SSF52047">
    <property type="entry name" value="RNI-like"/>
    <property type="match status" value="1"/>
</dbReference>
<dbReference type="PANTHER" id="PTHR12904">
    <property type="match status" value="1"/>
</dbReference>
<dbReference type="Proteomes" id="UP001190700">
    <property type="component" value="Unassembled WGS sequence"/>
</dbReference>
<reference evidence="3 4" key="1">
    <citation type="journal article" date="2015" name="Genome Biol. Evol.">
        <title>Comparative Genomics of a Bacterivorous Green Alga Reveals Evolutionary Causalities and Consequences of Phago-Mixotrophic Mode of Nutrition.</title>
        <authorList>
            <person name="Burns J.A."/>
            <person name="Paasch A."/>
            <person name="Narechania A."/>
            <person name="Kim E."/>
        </authorList>
    </citation>
    <scope>NUCLEOTIDE SEQUENCE [LARGE SCALE GENOMIC DNA]</scope>
    <source>
        <strain evidence="3 4">PLY_AMNH</strain>
    </source>
</reference>